<dbReference type="EMBL" id="JAWDJW010005762">
    <property type="protein sequence ID" value="KAK3066660.1"/>
    <property type="molecule type" value="Genomic_DNA"/>
</dbReference>
<accession>A0ACC3DEJ5</accession>
<sequence>PCHPSRNFLLDDDDDEDMGWNPSGAFDDRHDSLSPPSTEHTDGFTKGKDREETDEGMAGLRRTPSGMFMPYEEDEDDAIATGLFGKVVDTVNTAKDIAHVIWNVGWRR</sequence>
<dbReference type="Proteomes" id="UP001186974">
    <property type="component" value="Unassembled WGS sequence"/>
</dbReference>
<feature type="non-terminal residue" evidence="1">
    <location>
        <position position="1"/>
    </location>
</feature>
<gene>
    <name evidence="1" type="ORF">LTS18_001572</name>
</gene>
<organism evidence="1 2">
    <name type="scientific">Coniosporium uncinatum</name>
    <dbReference type="NCBI Taxonomy" id="93489"/>
    <lineage>
        <taxon>Eukaryota</taxon>
        <taxon>Fungi</taxon>
        <taxon>Dikarya</taxon>
        <taxon>Ascomycota</taxon>
        <taxon>Pezizomycotina</taxon>
        <taxon>Dothideomycetes</taxon>
        <taxon>Dothideomycetes incertae sedis</taxon>
        <taxon>Coniosporium</taxon>
    </lineage>
</organism>
<protein>
    <submittedName>
        <fullName evidence="1">Uncharacterized protein</fullName>
    </submittedName>
</protein>
<keyword evidence="2" id="KW-1185">Reference proteome</keyword>
<name>A0ACC3DEJ5_9PEZI</name>
<proteinExistence type="predicted"/>
<evidence type="ECO:0000313" key="1">
    <source>
        <dbReference type="EMBL" id="KAK3066660.1"/>
    </source>
</evidence>
<evidence type="ECO:0000313" key="2">
    <source>
        <dbReference type="Proteomes" id="UP001186974"/>
    </source>
</evidence>
<comment type="caution">
    <text evidence="1">The sequence shown here is derived from an EMBL/GenBank/DDBJ whole genome shotgun (WGS) entry which is preliminary data.</text>
</comment>
<reference evidence="1" key="1">
    <citation type="submission" date="2024-09" db="EMBL/GenBank/DDBJ databases">
        <title>Black Yeasts Isolated from many extreme environments.</title>
        <authorList>
            <person name="Coleine C."/>
            <person name="Stajich J.E."/>
            <person name="Selbmann L."/>
        </authorList>
    </citation>
    <scope>NUCLEOTIDE SEQUENCE</scope>
    <source>
        <strain evidence="1">CCFEE 5737</strain>
    </source>
</reference>